<dbReference type="Pfam" id="PF14550">
    <property type="entry name" value="Peptidase_S78_2"/>
    <property type="match status" value="1"/>
</dbReference>
<gene>
    <name evidence="2" type="ORF">UFOVP618_16</name>
</gene>
<evidence type="ECO:0000313" key="2">
    <source>
        <dbReference type="EMBL" id="CAB4152546.1"/>
    </source>
</evidence>
<evidence type="ECO:0000259" key="1">
    <source>
        <dbReference type="Pfam" id="PF14550"/>
    </source>
</evidence>
<organism evidence="2">
    <name type="scientific">uncultured Caudovirales phage</name>
    <dbReference type="NCBI Taxonomy" id="2100421"/>
    <lineage>
        <taxon>Viruses</taxon>
        <taxon>Duplodnaviria</taxon>
        <taxon>Heunggongvirae</taxon>
        <taxon>Uroviricota</taxon>
        <taxon>Caudoviricetes</taxon>
        <taxon>Peduoviridae</taxon>
        <taxon>Maltschvirus</taxon>
        <taxon>Maltschvirus maltsch</taxon>
    </lineage>
</organism>
<dbReference type="EMBL" id="LR796587">
    <property type="protein sequence ID" value="CAB4152546.1"/>
    <property type="molecule type" value="Genomic_DNA"/>
</dbReference>
<sequence length="190" mass="21767">MEKLQNIELTIKDEKEQGVFAISFVDRPAIEEPFILLSEMEVEMKVIDEGKREVIGLALVPEKKILRRIKDKEFTVSFSAETIAKTQELYMKKLYGNNVTVDHAENVDGVALIESWIVEDTKNDKSNVYKLNAPVGAWVVKMKIYNEEVYQGIKDGKFNGFSIEGKYDGLEQLEMQDDIMNEIKELLGKL</sequence>
<proteinExistence type="predicted"/>
<reference evidence="2" key="1">
    <citation type="submission" date="2020-04" db="EMBL/GenBank/DDBJ databases">
        <authorList>
            <person name="Chiriac C."/>
            <person name="Salcher M."/>
            <person name="Ghai R."/>
            <person name="Kavagutti S V."/>
        </authorList>
    </citation>
    <scope>NUCLEOTIDE SEQUENCE</scope>
</reference>
<feature type="domain" description="Phage-like element PBSX protein XkdF" evidence="1">
    <location>
        <begin position="51"/>
        <end position="167"/>
    </location>
</feature>
<name>A0A6J5N5D0_9CAUD</name>
<accession>A0A6J5N5D0</accession>
<protein>
    <submittedName>
        <fullName evidence="2">Phage-like element PBSX protein, XkdF</fullName>
    </submittedName>
</protein>
<dbReference type="InterPro" id="IPR027924">
    <property type="entry name" value="XkdF"/>
</dbReference>